<dbReference type="EMBL" id="CAUOFW020006573">
    <property type="protein sequence ID" value="CAK9175260.1"/>
    <property type="molecule type" value="Genomic_DNA"/>
</dbReference>
<comment type="caution">
    <text evidence="1">The sequence shown here is derived from an EMBL/GenBank/DDBJ whole genome shotgun (WGS) entry which is preliminary data.</text>
</comment>
<dbReference type="Proteomes" id="UP001642360">
    <property type="component" value="Unassembled WGS sequence"/>
</dbReference>
<proteinExistence type="predicted"/>
<reference evidence="1 2" key="1">
    <citation type="submission" date="2024-02" db="EMBL/GenBank/DDBJ databases">
        <authorList>
            <person name="Vignale AGUSTIN F."/>
            <person name="Sosa J E."/>
            <person name="Modenutti C."/>
        </authorList>
    </citation>
    <scope>NUCLEOTIDE SEQUENCE [LARGE SCALE GENOMIC DNA]</scope>
</reference>
<accession>A0ABC8U5N3</accession>
<name>A0ABC8U5N3_9AQUA</name>
<protein>
    <submittedName>
        <fullName evidence="1">Uncharacterized protein</fullName>
    </submittedName>
</protein>
<dbReference type="AlphaFoldDB" id="A0ABC8U5N3"/>
<organism evidence="1 2">
    <name type="scientific">Ilex paraguariensis</name>
    <name type="common">yerba mate</name>
    <dbReference type="NCBI Taxonomy" id="185542"/>
    <lineage>
        <taxon>Eukaryota</taxon>
        <taxon>Viridiplantae</taxon>
        <taxon>Streptophyta</taxon>
        <taxon>Embryophyta</taxon>
        <taxon>Tracheophyta</taxon>
        <taxon>Spermatophyta</taxon>
        <taxon>Magnoliopsida</taxon>
        <taxon>eudicotyledons</taxon>
        <taxon>Gunneridae</taxon>
        <taxon>Pentapetalae</taxon>
        <taxon>asterids</taxon>
        <taxon>campanulids</taxon>
        <taxon>Aquifoliales</taxon>
        <taxon>Aquifoliaceae</taxon>
        <taxon>Ilex</taxon>
    </lineage>
</organism>
<dbReference type="Gene3D" id="3.30.70.100">
    <property type="match status" value="1"/>
</dbReference>
<gene>
    <name evidence="1" type="ORF">ILEXP_LOCUS45059</name>
</gene>
<keyword evidence="2" id="KW-1185">Reference proteome</keyword>
<feature type="non-terminal residue" evidence="1">
    <location>
        <position position="1"/>
    </location>
</feature>
<evidence type="ECO:0000313" key="2">
    <source>
        <dbReference type="Proteomes" id="UP001642360"/>
    </source>
</evidence>
<sequence length="71" mass="7900">EEAFKLELEDEKAKQKAIKVASNLAGVDPIVMDIDEKKLTATGDIDNECPPPMPSYYARVVTNNPRYCVIC</sequence>
<evidence type="ECO:0000313" key="1">
    <source>
        <dbReference type="EMBL" id="CAK9175260.1"/>
    </source>
</evidence>